<name>A0A8S5S8D4_9CAUD</name>
<evidence type="ECO:0000256" key="1">
    <source>
        <dbReference type="SAM" id="Coils"/>
    </source>
</evidence>
<evidence type="ECO:0000313" key="2">
    <source>
        <dbReference type="EMBL" id="DAF47300.1"/>
    </source>
</evidence>
<accession>A0A8S5S8D4</accession>
<sequence length="80" mass="8901">MNRLLQKANRQLRVSDDARADELIKSGYVELNPDTGKPLKAADPEKDIKKENAALKKENKALQEQVAALTEKLGTAEKNQ</sequence>
<organism evidence="2">
    <name type="scientific">Siphoviridae sp. ctHNe8</name>
    <dbReference type="NCBI Taxonomy" id="2827827"/>
    <lineage>
        <taxon>Viruses</taxon>
        <taxon>Duplodnaviria</taxon>
        <taxon>Heunggongvirae</taxon>
        <taxon>Uroviricota</taxon>
        <taxon>Caudoviricetes</taxon>
    </lineage>
</organism>
<dbReference type="EMBL" id="BK032553">
    <property type="protein sequence ID" value="DAF47300.1"/>
    <property type="molecule type" value="Genomic_DNA"/>
</dbReference>
<feature type="coiled-coil region" evidence="1">
    <location>
        <begin position="45"/>
        <end position="79"/>
    </location>
</feature>
<keyword evidence="1" id="KW-0175">Coiled coil</keyword>
<proteinExistence type="predicted"/>
<reference evidence="2" key="1">
    <citation type="journal article" date="2021" name="Proc. Natl. Acad. Sci. U.S.A.">
        <title>A Catalog of Tens of Thousands of Viruses from Human Metagenomes Reveals Hidden Associations with Chronic Diseases.</title>
        <authorList>
            <person name="Tisza M.J."/>
            <person name="Buck C.B."/>
        </authorList>
    </citation>
    <scope>NUCLEOTIDE SEQUENCE</scope>
    <source>
        <strain evidence="2">CtHNe8</strain>
    </source>
</reference>
<protein>
    <submittedName>
        <fullName evidence="2">Uncharacterized protein</fullName>
    </submittedName>
</protein>